<dbReference type="EMBL" id="MT144068">
    <property type="protein sequence ID" value="QJA48031.1"/>
    <property type="molecule type" value="Genomic_DNA"/>
</dbReference>
<evidence type="ECO:0000313" key="1">
    <source>
        <dbReference type="EMBL" id="QJA48031.1"/>
    </source>
</evidence>
<dbReference type="EMBL" id="MT144656">
    <property type="protein sequence ID" value="QJH96611.1"/>
    <property type="molecule type" value="Genomic_DNA"/>
</dbReference>
<proteinExistence type="predicted"/>
<reference evidence="1" key="1">
    <citation type="submission" date="2020-03" db="EMBL/GenBank/DDBJ databases">
        <title>The deep terrestrial virosphere.</title>
        <authorList>
            <person name="Holmfeldt K."/>
            <person name="Nilsson E."/>
            <person name="Simone D."/>
            <person name="Lopez-Fernandez M."/>
            <person name="Wu X."/>
            <person name="de Brujin I."/>
            <person name="Lundin D."/>
            <person name="Andersson A."/>
            <person name="Bertilsson S."/>
            <person name="Dopson M."/>
        </authorList>
    </citation>
    <scope>NUCLEOTIDE SEQUENCE</scope>
    <source>
        <strain evidence="1">TM448A00811</strain>
        <strain evidence="2">TM448B00775</strain>
    </source>
</reference>
<protein>
    <submittedName>
        <fullName evidence="1">Uncharacterized protein</fullName>
    </submittedName>
</protein>
<evidence type="ECO:0000313" key="2">
    <source>
        <dbReference type="EMBL" id="QJH96611.1"/>
    </source>
</evidence>
<name>A0A6H1ZKR7_9ZZZZ</name>
<gene>
    <name evidence="1" type="ORF">TM448A00811_0013</name>
    <name evidence="2" type="ORF">TM448B00775_0036</name>
</gene>
<organism evidence="1">
    <name type="scientific">viral metagenome</name>
    <dbReference type="NCBI Taxonomy" id="1070528"/>
    <lineage>
        <taxon>unclassified sequences</taxon>
        <taxon>metagenomes</taxon>
        <taxon>organismal metagenomes</taxon>
    </lineage>
</organism>
<dbReference type="AlphaFoldDB" id="A0A6H1ZKR7"/>
<accession>A0A6H1ZKR7</accession>
<sequence>MCDGYVRPKRTEPLTACLCGGKIELYKSDLNHDPLLRLYQCKKCGVNIDPNDLKEKYPDLK</sequence>